<evidence type="ECO:0000256" key="2">
    <source>
        <dbReference type="ARBA" id="ARBA00006577"/>
    </source>
</evidence>
<protein>
    <recommendedName>
        <fullName evidence="6">Peptidyl-prolyl cis-trans isomerase</fullName>
        <ecNumber evidence="6">5.2.1.8</ecNumber>
    </recommendedName>
</protein>
<dbReference type="GO" id="GO:0003755">
    <property type="term" value="F:peptidyl-prolyl cis-trans isomerase activity"/>
    <property type="evidence" value="ECO:0007669"/>
    <property type="project" value="UniProtKB-EC"/>
</dbReference>
<dbReference type="InterPro" id="IPR046357">
    <property type="entry name" value="PPIase_dom_sf"/>
</dbReference>
<keyword evidence="10" id="KW-1185">Reference proteome</keyword>
<name>A0ABV6R4R7_9CAUL</name>
<comment type="catalytic activity">
    <reaction evidence="1 5 6">
        <text>[protein]-peptidylproline (omega=180) = [protein]-peptidylproline (omega=0)</text>
        <dbReference type="Rhea" id="RHEA:16237"/>
        <dbReference type="Rhea" id="RHEA-COMP:10747"/>
        <dbReference type="Rhea" id="RHEA-COMP:10748"/>
        <dbReference type="ChEBI" id="CHEBI:83833"/>
        <dbReference type="ChEBI" id="CHEBI:83834"/>
        <dbReference type="EC" id="5.2.1.8"/>
    </reaction>
</comment>
<dbReference type="InterPro" id="IPR000774">
    <property type="entry name" value="PPIase_FKBP_N"/>
</dbReference>
<dbReference type="PROSITE" id="PS50059">
    <property type="entry name" value="FKBP_PPIASE"/>
    <property type="match status" value="1"/>
</dbReference>
<dbReference type="Pfam" id="PF00254">
    <property type="entry name" value="FKBP_C"/>
    <property type="match status" value="1"/>
</dbReference>
<comment type="caution">
    <text evidence="9">The sequence shown here is derived from an EMBL/GenBank/DDBJ whole genome shotgun (WGS) entry which is preliminary data.</text>
</comment>
<evidence type="ECO:0000256" key="4">
    <source>
        <dbReference type="ARBA" id="ARBA00023235"/>
    </source>
</evidence>
<evidence type="ECO:0000256" key="5">
    <source>
        <dbReference type="PROSITE-ProRule" id="PRU00277"/>
    </source>
</evidence>
<dbReference type="Pfam" id="PF01346">
    <property type="entry name" value="FKBP_N"/>
    <property type="match status" value="1"/>
</dbReference>
<keyword evidence="3 5" id="KW-0697">Rotamase</keyword>
<feature type="domain" description="PPIase FKBP-type" evidence="8">
    <location>
        <begin position="75"/>
        <end position="161"/>
    </location>
</feature>
<gene>
    <name evidence="9" type="ORF">ACFFGE_06770</name>
</gene>
<proteinExistence type="inferred from homology"/>
<evidence type="ECO:0000256" key="1">
    <source>
        <dbReference type="ARBA" id="ARBA00000971"/>
    </source>
</evidence>
<sequence length="176" mass="18487">MRFGWGRAAVLAAMLALAACGRGGEEGPSLEARAEAAAFFMESNARADGVETLPSGVQYKVVQSGPEGGAQPDGNDLVRVDYEGTLIDGRVFDSSFERGAPAVFHLDQVVPGWTEGLRRMSVGDEWILYIPPELGYGERGAGGMIPPNSVLVFRVKLLDVAPIPGDAAPRGASANV</sequence>
<dbReference type="PANTHER" id="PTHR43811:SF19">
    <property type="entry name" value="39 KDA FK506-BINDING NUCLEAR PROTEIN"/>
    <property type="match status" value="1"/>
</dbReference>
<keyword evidence="4 5" id="KW-0413">Isomerase</keyword>
<reference evidence="9 10" key="1">
    <citation type="submission" date="2024-09" db="EMBL/GenBank/DDBJ databases">
        <authorList>
            <person name="Sun Q."/>
            <person name="Mori K."/>
        </authorList>
    </citation>
    <scope>NUCLEOTIDE SEQUENCE [LARGE SCALE GENOMIC DNA]</scope>
    <source>
        <strain evidence="9 10">NCAIM B.02621</strain>
    </source>
</reference>
<evidence type="ECO:0000313" key="10">
    <source>
        <dbReference type="Proteomes" id="UP001589906"/>
    </source>
</evidence>
<evidence type="ECO:0000259" key="8">
    <source>
        <dbReference type="PROSITE" id="PS50059"/>
    </source>
</evidence>
<dbReference type="EMBL" id="JBHLSW010000004">
    <property type="protein sequence ID" value="MFC0633578.1"/>
    <property type="molecule type" value="Genomic_DNA"/>
</dbReference>
<evidence type="ECO:0000313" key="9">
    <source>
        <dbReference type="EMBL" id="MFC0633578.1"/>
    </source>
</evidence>
<evidence type="ECO:0000256" key="3">
    <source>
        <dbReference type="ARBA" id="ARBA00023110"/>
    </source>
</evidence>
<dbReference type="Gene3D" id="3.10.50.40">
    <property type="match status" value="1"/>
</dbReference>
<comment type="similarity">
    <text evidence="2 6">Belongs to the FKBP-type PPIase family.</text>
</comment>
<dbReference type="InterPro" id="IPR001179">
    <property type="entry name" value="PPIase_FKBP_dom"/>
</dbReference>
<feature type="chain" id="PRO_5046712393" description="Peptidyl-prolyl cis-trans isomerase" evidence="7">
    <location>
        <begin position="19"/>
        <end position="176"/>
    </location>
</feature>
<dbReference type="Proteomes" id="UP001589906">
    <property type="component" value="Unassembled WGS sequence"/>
</dbReference>
<evidence type="ECO:0000256" key="6">
    <source>
        <dbReference type="RuleBase" id="RU003915"/>
    </source>
</evidence>
<organism evidence="9 10">
    <name type="scientific">Brevundimonas balnearis</name>
    <dbReference type="NCBI Taxonomy" id="1572858"/>
    <lineage>
        <taxon>Bacteria</taxon>
        <taxon>Pseudomonadati</taxon>
        <taxon>Pseudomonadota</taxon>
        <taxon>Alphaproteobacteria</taxon>
        <taxon>Caulobacterales</taxon>
        <taxon>Caulobacteraceae</taxon>
        <taxon>Brevundimonas</taxon>
    </lineage>
</organism>
<keyword evidence="7" id="KW-0732">Signal</keyword>
<dbReference type="PROSITE" id="PS51257">
    <property type="entry name" value="PROKAR_LIPOPROTEIN"/>
    <property type="match status" value="1"/>
</dbReference>
<dbReference type="RefSeq" id="WP_376835487.1">
    <property type="nucleotide sequence ID" value="NZ_JBHLSW010000004.1"/>
</dbReference>
<accession>A0ABV6R4R7</accession>
<dbReference type="SUPFAM" id="SSF54534">
    <property type="entry name" value="FKBP-like"/>
    <property type="match status" value="1"/>
</dbReference>
<evidence type="ECO:0000256" key="7">
    <source>
        <dbReference type="SAM" id="SignalP"/>
    </source>
</evidence>
<dbReference type="PANTHER" id="PTHR43811">
    <property type="entry name" value="FKBP-TYPE PEPTIDYL-PROLYL CIS-TRANS ISOMERASE FKPA"/>
    <property type="match status" value="1"/>
</dbReference>
<dbReference type="EC" id="5.2.1.8" evidence="6"/>
<feature type="signal peptide" evidence="7">
    <location>
        <begin position="1"/>
        <end position="18"/>
    </location>
</feature>